<gene>
    <name evidence="5" type="ORF">PAXRUDRAFT_337699</name>
</gene>
<dbReference type="GO" id="GO:0005829">
    <property type="term" value="C:cytosol"/>
    <property type="evidence" value="ECO:0007669"/>
    <property type="project" value="TreeGrafter"/>
</dbReference>
<reference evidence="5 6" key="1">
    <citation type="submission" date="2014-04" db="EMBL/GenBank/DDBJ databases">
        <authorList>
            <consortium name="DOE Joint Genome Institute"/>
            <person name="Kuo A."/>
            <person name="Kohler A."/>
            <person name="Jargeat P."/>
            <person name="Nagy L.G."/>
            <person name="Floudas D."/>
            <person name="Copeland A."/>
            <person name="Barry K.W."/>
            <person name="Cichocki N."/>
            <person name="Veneault-Fourrey C."/>
            <person name="LaButti K."/>
            <person name="Lindquist E.A."/>
            <person name="Lipzen A."/>
            <person name="Lundell T."/>
            <person name="Morin E."/>
            <person name="Murat C."/>
            <person name="Sun H."/>
            <person name="Tunlid A."/>
            <person name="Henrissat B."/>
            <person name="Grigoriev I.V."/>
            <person name="Hibbett D.S."/>
            <person name="Martin F."/>
            <person name="Nordberg H.P."/>
            <person name="Cantor M.N."/>
            <person name="Hua S.X."/>
        </authorList>
    </citation>
    <scope>NUCLEOTIDE SEQUENCE [LARGE SCALE GENOMIC DNA]</scope>
    <source>
        <strain evidence="5 6">Ve08.2h10</strain>
    </source>
</reference>
<dbReference type="GO" id="GO:0008477">
    <property type="term" value="F:purine nucleosidase activity"/>
    <property type="evidence" value="ECO:0007669"/>
    <property type="project" value="TreeGrafter"/>
</dbReference>
<dbReference type="Proteomes" id="UP000054538">
    <property type="component" value="Unassembled WGS sequence"/>
</dbReference>
<evidence type="ECO:0000259" key="4">
    <source>
        <dbReference type="Pfam" id="PF01156"/>
    </source>
</evidence>
<evidence type="ECO:0000313" key="6">
    <source>
        <dbReference type="Proteomes" id="UP000054538"/>
    </source>
</evidence>
<feature type="domain" description="Inosine/uridine-preferring nucleoside hydrolase" evidence="4">
    <location>
        <begin position="7"/>
        <end position="340"/>
    </location>
</feature>
<dbReference type="InterPro" id="IPR036452">
    <property type="entry name" value="Ribo_hydro-like"/>
</dbReference>
<dbReference type="InParanoid" id="A0A0D0DZN1"/>
<proteinExistence type="inferred from homology"/>
<keyword evidence="6" id="KW-1185">Reference proteome</keyword>
<dbReference type="OrthoDB" id="432381at2759"/>
<dbReference type="Pfam" id="PF01156">
    <property type="entry name" value="IU_nuc_hydro"/>
    <property type="match status" value="1"/>
</dbReference>
<dbReference type="InterPro" id="IPR001910">
    <property type="entry name" value="Inosine/uridine_hydrolase_dom"/>
</dbReference>
<evidence type="ECO:0000313" key="5">
    <source>
        <dbReference type="EMBL" id="KIK96071.1"/>
    </source>
</evidence>
<dbReference type="SUPFAM" id="SSF53590">
    <property type="entry name" value="Nucleoside hydrolase"/>
    <property type="match status" value="1"/>
</dbReference>
<dbReference type="InterPro" id="IPR023186">
    <property type="entry name" value="IUNH"/>
</dbReference>
<name>A0A0D0DZN1_9AGAM</name>
<keyword evidence="3" id="KW-0326">Glycosidase</keyword>
<dbReference type="PANTHER" id="PTHR12304">
    <property type="entry name" value="INOSINE-URIDINE PREFERRING NUCLEOSIDE HYDROLASE"/>
    <property type="match status" value="1"/>
</dbReference>
<reference evidence="6" key="2">
    <citation type="submission" date="2015-01" db="EMBL/GenBank/DDBJ databases">
        <title>Evolutionary Origins and Diversification of the Mycorrhizal Mutualists.</title>
        <authorList>
            <consortium name="DOE Joint Genome Institute"/>
            <consortium name="Mycorrhizal Genomics Consortium"/>
            <person name="Kohler A."/>
            <person name="Kuo A."/>
            <person name="Nagy L.G."/>
            <person name="Floudas D."/>
            <person name="Copeland A."/>
            <person name="Barry K.W."/>
            <person name="Cichocki N."/>
            <person name="Veneault-Fourrey C."/>
            <person name="LaButti K."/>
            <person name="Lindquist E.A."/>
            <person name="Lipzen A."/>
            <person name="Lundell T."/>
            <person name="Morin E."/>
            <person name="Murat C."/>
            <person name="Riley R."/>
            <person name="Ohm R."/>
            <person name="Sun H."/>
            <person name="Tunlid A."/>
            <person name="Henrissat B."/>
            <person name="Grigoriev I.V."/>
            <person name="Hibbett D.S."/>
            <person name="Martin F."/>
        </authorList>
    </citation>
    <scope>NUCLEOTIDE SEQUENCE [LARGE SCALE GENOMIC DNA]</scope>
    <source>
        <strain evidence="6">Ve08.2h10</strain>
    </source>
</reference>
<evidence type="ECO:0000256" key="2">
    <source>
        <dbReference type="ARBA" id="ARBA00022801"/>
    </source>
</evidence>
<dbReference type="AlphaFoldDB" id="A0A0D0DZN1"/>
<dbReference type="EMBL" id="KN825006">
    <property type="protein sequence ID" value="KIK96071.1"/>
    <property type="molecule type" value="Genomic_DNA"/>
</dbReference>
<dbReference type="FunCoup" id="A0A0D0DZN1">
    <property type="interactions" value="267"/>
</dbReference>
<dbReference type="GO" id="GO:0006152">
    <property type="term" value="P:purine nucleoside catabolic process"/>
    <property type="evidence" value="ECO:0007669"/>
    <property type="project" value="TreeGrafter"/>
</dbReference>
<protein>
    <recommendedName>
        <fullName evidence="4">Inosine/uridine-preferring nucleoside hydrolase domain-containing protein</fullName>
    </recommendedName>
</protein>
<dbReference type="PANTHER" id="PTHR12304:SF4">
    <property type="entry name" value="URIDINE NUCLEOSIDASE"/>
    <property type="match status" value="1"/>
</dbReference>
<dbReference type="CDD" id="cd02651">
    <property type="entry name" value="nuc_hydro_IU_UC_XIUA"/>
    <property type="match status" value="1"/>
</dbReference>
<dbReference type="HOGENOM" id="CLU_036838_2_0_1"/>
<dbReference type="Gene3D" id="3.90.245.10">
    <property type="entry name" value="Ribonucleoside hydrolase-like"/>
    <property type="match status" value="1"/>
</dbReference>
<evidence type="ECO:0000256" key="1">
    <source>
        <dbReference type="ARBA" id="ARBA00009176"/>
    </source>
</evidence>
<sequence length="357" mass="38910">MENTTAVWLDVDPGHDDATAILMAIYLDNINLLGVSTVHGNTSVYWTAINAARCLHAFAAPAHIKVFPGAAKPLARCSAIYSPEIHGEDGLGGVVGLPPPDSPEVQARFARDEDDKPITALQGMVKAIKETWNDGAGRKVSVISSGPMTNIALLISAHPELLDAVDQFVFMGGGDGFGNRTPAAEFNIFCDPEAAQIVVDNPLKTVMIPINVTHTAIANKIIHSRLCSSSQDDNHTSDSPSTNLRAMMSSLITFFGDTYREVFDFQEGPPLHDALTIAYVSDPGLFQGKRYRVDVENHGRHTTGETVVDTWDYRKCDDTWGPTGKNCLILESLEVDKFFDMFLDCVNRCDKMSPLNV</sequence>
<comment type="similarity">
    <text evidence="1">Belongs to the IUNH family.</text>
</comment>
<dbReference type="STRING" id="930991.A0A0D0DZN1"/>
<evidence type="ECO:0000256" key="3">
    <source>
        <dbReference type="ARBA" id="ARBA00023295"/>
    </source>
</evidence>
<keyword evidence="2" id="KW-0378">Hydrolase</keyword>
<accession>A0A0D0DZN1</accession>
<organism evidence="5 6">
    <name type="scientific">Paxillus rubicundulus Ve08.2h10</name>
    <dbReference type="NCBI Taxonomy" id="930991"/>
    <lineage>
        <taxon>Eukaryota</taxon>
        <taxon>Fungi</taxon>
        <taxon>Dikarya</taxon>
        <taxon>Basidiomycota</taxon>
        <taxon>Agaricomycotina</taxon>
        <taxon>Agaricomycetes</taxon>
        <taxon>Agaricomycetidae</taxon>
        <taxon>Boletales</taxon>
        <taxon>Paxilineae</taxon>
        <taxon>Paxillaceae</taxon>
        <taxon>Paxillus</taxon>
    </lineage>
</organism>